<feature type="compositionally biased region" description="Acidic residues" evidence="1">
    <location>
        <begin position="220"/>
        <end position="230"/>
    </location>
</feature>
<dbReference type="Proteomes" id="UP000030106">
    <property type="component" value="Unassembled WGS sequence"/>
</dbReference>
<gene>
    <name evidence="2" type="ORF">BBAD15_g7924</name>
</gene>
<evidence type="ECO:0000256" key="1">
    <source>
        <dbReference type="SAM" id="MobiDB-lite"/>
    </source>
</evidence>
<feature type="compositionally biased region" description="Basic residues" evidence="1">
    <location>
        <begin position="75"/>
        <end position="90"/>
    </location>
</feature>
<protein>
    <submittedName>
        <fullName evidence="2">Uncharacterized protein</fullName>
    </submittedName>
</protein>
<feature type="compositionally biased region" description="Basic residues" evidence="1">
    <location>
        <begin position="124"/>
        <end position="136"/>
    </location>
</feature>
<sequence length="261" mass="29155">MIRICTALTQDTAHGIKVLQHHNLPSFFHPLPPAPLDFVRPVFFPLHPAADLAPRRYRVPHEHPAREHHILWQQRHQRKRQRRPRQRVPRAARLVLPRDLEQAVGGAHRQQRKRGQRRDQHPPAARKQRLRRRGRRGGVAVPRWRVKVKEPPELRRGQQQQLEGKDDVAGEGEGAAEMSVDGGGAAAAGEEQDGEEEEETESLGEVGVGGLGGMVVLEAEVGDYERDDADVEKNQRGDPETHVAGLLLGNDGDDASSKADL</sequence>
<comment type="caution">
    <text evidence="2">The sequence shown here is derived from an EMBL/GenBank/DDBJ whole genome shotgun (WGS) entry which is preliminary data.</text>
</comment>
<name>A0A0A2W1A1_BEABA</name>
<feature type="region of interest" description="Disordered" evidence="1">
    <location>
        <begin position="68"/>
        <end position="261"/>
    </location>
</feature>
<dbReference type="EMBL" id="ANFO01000760">
    <property type="protein sequence ID" value="KGQ06754.1"/>
    <property type="molecule type" value="Genomic_DNA"/>
</dbReference>
<feature type="compositionally biased region" description="Basic and acidic residues" evidence="1">
    <location>
        <begin position="231"/>
        <end position="241"/>
    </location>
</feature>
<evidence type="ECO:0000313" key="2">
    <source>
        <dbReference type="EMBL" id="KGQ06754.1"/>
    </source>
</evidence>
<feature type="compositionally biased region" description="Basic and acidic residues" evidence="1">
    <location>
        <begin position="147"/>
        <end position="156"/>
    </location>
</feature>
<evidence type="ECO:0000313" key="3">
    <source>
        <dbReference type="Proteomes" id="UP000030106"/>
    </source>
</evidence>
<proteinExistence type="predicted"/>
<dbReference type="HOGENOM" id="CLU_1065543_0_0_1"/>
<accession>A0A0A2W1A1</accession>
<feature type="compositionally biased region" description="Acidic residues" evidence="1">
    <location>
        <begin position="190"/>
        <end position="202"/>
    </location>
</feature>
<organism evidence="2 3">
    <name type="scientific">Beauveria bassiana D1-5</name>
    <dbReference type="NCBI Taxonomy" id="1245745"/>
    <lineage>
        <taxon>Eukaryota</taxon>
        <taxon>Fungi</taxon>
        <taxon>Dikarya</taxon>
        <taxon>Ascomycota</taxon>
        <taxon>Pezizomycotina</taxon>
        <taxon>Sordariomycetes</taxon>
        <taxon>Hypocreomycetidae</taxon>
        <taxon>Hypocreales</taxon>
        <taxon>Cordycipitaceae</taxon>
        <taxon>Beauveria</taxon>
    </lineage>
</organism>
<reference evidence="2 3" key="1">
    <citation type="submission" date="2012-10" db="EMBL/GenBank/DDBJ databases">
        <title>Genome sequencing and analysis of entomopathogenic fungi Beauveria bassiana D1-5.</title>
        <authorList>
            <person name="Li Q."/>
            <person name="Wang L."/>
            <person name="Zhang Z."/>
            <person name="Wang Q."/>
            <person name="Ren J."/>
            <person name="Wang M."/>
            <person name="Xu W."/>
            <person name="Wang J."/>
            <person name="Lu Y."/>
            <person name="Du Q."/>
            <person name="Sun Z."/>
        </authorList>
    </citation>
    <scope>NUCLEOTIDE SEQUENCE [LARGE SCALE GENOMIC DNA]</scope>
    <source>
        <strain evidence="2 3">D1-5</strain>
    </source>
</reference>
<dbReference type="AlphaFoldDB" id="A0A0A2W1A1"/>